<reference evidence="4 5" key="1">
    <citation type="submission" date="2019-03" db="EMBL/GenBank/DDBJ databases">
        <authorList>
            <person name="Gonzalez-Pimentel J.L."/>
        </authorList>
    </citation>
    <scope>NUCLEOTIDE SEQUENCE [LARGE SCALE GENOMIC DNA]</scope>
    <source>
        <strain evidence="4 5">JCM 31289</strain>
    </source>
</reference>
<feature type="region of interest" description="Disordered" evidence="1">
    <location>
        <begin position="307"/>
        <end position="365"/>
    </location>
</feature>
<accession>A0A4Z0H7H4</accession>
<dbReference type="Proteomes" id="UP000297948">
    <property type="component" value="Unassembled WGS sequence"/>
</dbReference>
<keyword evidence="5" id="KW-1185">Reference proteome</keyword>
<dbReference type="OrthoDB" id="3542505at2"/>
<evidence type="ECO:0000259" key="2">
    <source>
        <dbReference type="Pfam" id="PF00656"/>
    </source>
</evidence>
<dbReference type="SMART" id="SM00564">
    <property type="entry name" value="PQQ"/>
    <property type="match status" value="6"/>
</dbReference>
<comment type="caution">
    <text evidence="4">The sequence shown here is derived from an EMBL/GenBank/DDBJ whole genome shotgun (WGS) entry which is preliminary data.</text>
</comment>
<evidence type="ECO:0008006" key="6">
    <source>
        <dbReference type="Google" id="ProtNLM"/>
    </source>
</evidence>
<dbReference type="RefSeq" id="WP_135339151.1">
    <property type="nucleotide sequence ID" value="NZ_SRID01000094.1"/>
</dbReference>
<dbReference type="Gene3D" id="3.40.50.1460">
    <property type="match status" value="1"/>
</dbReference>
<dbReference type="NCBIfam" id="NF047832">
    <property type="entry name" value="caspase_w_EACC1"/>
    <property type="match status" value="1"/>
</dbReference>
<dbReference type="InterPro" id="IPR029030">
    <property type="entry name" value="Caspase-like_dom_sf"/>
</dbReference>
<dbReference type="EMBL" id="SRID01000094">
    <property type="protein sequence ID" value="TGB10326.1"/>
    <property type="molecule type" value="Genomic_DNA"/>
</dbReference>
<dbReference type="GO" id="GO:0004197">
    <property type="term" value="F:cysteine-type endopeptidase activity"/>
    <property type="evidence" value="ECO:0007669"/>
    <property type="project" value="InterPro"/>
</dbReference>
<feature type="domain" description="Pyrrolo-quinoline quinone repeat" evidence="3">
    <location>
        <begin position="359"/>
        <end position="452"/>
    </location>
</feature>
<dbReference type="InterPro" id="IPR015943">
    <property type="entry name" value="WD40/YVTN_repeat-like_dom_sf"/>
</dbReference>
<dbReference type="InterPro" id="IPR018391">
    <property type="entry name" value="PQQ_b-propeller_rpt"/>
</dbReference>
<dbReference type="SUPFAM" id="SSF52129">
    <property type="entry name" value="Caspase-like"/>
    <property type="match status" value="1"/>
</dbReference>
<evidence type="ECO:0000313" key="5">
    <source>
        <dbReference type="Proteomes" id="UP000297948"/>
    </source>
</evidence>
<gene>
    <name evidence="4" type="ORF">E4099_12845</name>
</gene>
<evidence type="ECO:0000256" key="1">
    <source>
        <dbReference type="SAM" id="MobiDB-lite"/>
    </source>
</evidence>
<proteinExistence type="predicted"/>
<dbReference type="InterPro" id="IPR011047">
    <property type="entry name" value="Quinoprotein_ADH-like_sf"/>
</dbReference>
<feature type="domain" description="Pyrrolo-quinoline quinone repeat" evidence="3">
    <location>
        <begin position="557"/>
        <end position="716"/>
    </location>
</feature>
<feature type="domain" description="Pyrrolo-quinoline quinone repeat" evidence="3">
    <location>
        <begin position="464"/>
        <end position="545"/>
    </location>
</feature>
<dbReference type="PANTHER" id="PTHR34512:SF30">
    <property type="entry name" value="OUTER MEMBRANE PROTEIN ASSEMBLY FACTOR BAMB"/>
    <property type="match status" value="1"/>
</dbReference>
<feature type="compositionally biased region" description="Pro residues" evidence="1">
    <location>
        <begin position="338"/>
        <end position="348"/>
    </location>
</feature>
<dbReference type="GO" id="GO:0006508">
    <property type="term" value="P:proteolysis"/>
    <property type="evidence" value="ECO:0007669"/>
    <property type="project" value="InterPro"/>
</dbReference>
<dbReference type="PANTHER" id="PTHR34512">
    <property type="entry name" value="CELL SURFACE PROTEIN"/>
    <property type="match status" value="1"/>
</dbReference>
<dbReference type="SUPFAM" id="SSF50998">
    <property type="entry name" value="Quinoprotein alcohol dehydrogenase-like"/>
    <property type="match status" value="1"/>
</dbReference>
<dbReference type="InterPro" id="IPR002372">
    <property type="entry name" value="PQQ_rpt_dom"/>
</dbReference>
<dbReference type="Pfam" id="PF00656">
    <property type="entry name" value="Peptidase_C14"/>
    <property type="match status" value="1"/>
</dbReference>
<sequence length="719" mass="76045">MPRRFRGASVAVVSLPDPALSRAILIGAHSYRKLPDLPPVEQNLMGLRQALEHPSVWGLPTSHCTVVAQPEHAQTALDALHDQAPRATDTLVVYYAGHGLVDPYTDELYLALPSTEPGRPDTALRYEYVRRAVLDPAVTARRKVVVLDSCYSGRARIGEMGAGGHLTAQALIDGACLLMSTAGTRKSLFFPGERYTAFTGELIDTLVRGIADGPALLDMDTIYRHVHAQLSGKRRPLPEQRNRNAGGLIVLARNRAVLPGRADSALDALAPESVPLLGGVPRRTLLTAVAGGTVALGGAGLGVRRLLHGSDPAPRRDELGAGTGPAPGSGRPRTTSPSAPPSSSPPTAKPSSSPTRRRAKPGALLWQKPIPASEYPSDVILVDGVVCLSRDGTVLGFDAVTGERRWTVRFEAPLTPLVATAVTSGGVLCVCDLDGHLHAIRIRDGDKRWSYRMGGVDAPHAWCTVRGGVVYASQSGGGLHAVDAATGKRRWLYAPAEGIDSAPAANDTVVCVGATGETVNHLDAVNARTGKRKWRFEGHVTPYLTIDARQAYTVNYGTVSAVDLDTGERRWSESADPPANDGPDLGPPTLAGGTLYTTTLDGYLTARDPGSGSVRWRFPVEAGERIADWGNYSSGSGSSGAAIPTVSGATLYLGSLALPDDPDSRADRYRSARLVYAVDTVTGTERWHRTTEGCTGTVAADDTAAYFATSDDHLCAVGR</sequence>
<feature type="domain" description="Peptidase C14 caspase" evidence="2">
    <location>
        <begin position="22"/>
        <end position="235"/>
    </location>
</feature>
<protein>
    <recommendedName>
        <fullName evidence="6">Peptidase C14 caspase domain-containing protein</fullName>
    </recommendedName>
</protein>
<dbReference type="InterPro" id="IPR011600">
    <property type="entry name" value="Pept_C14_caspase"/>
</dbReference>
<name>A0A4Z0H7H4_9ACTN</name>
<dbReference type="AlphaFoldDB" id="A0A4Z0H7H4"/>
<dbReference type="Gene3D" id="2.130.10.10">
    <property type="entry name" value="YVTN repeat-like/Quinoprotein amine dehydrogenase"/>
    <property type="match status" value="2"/>
</dbReference>
<feature type="region of interest" description="Disordered" evidence="1">
    <location>
        <begin position="568"/>
        <end position="588"/>
    </location>
</feature>
<organism evidence="4 5">
    <name type="scientific">Streptomyces palmae</name>
    <dbReference type="NCBI Taxonomy" id="1701085"/>
    <lineage>
        <taxon>Bacteria</taxon>
        <taxon>Bacillati</taxon>
        <taxon>Actinomycetota</taxon>
        <taxon>Actinomycetes</taxon>
        <taxon>Kitasatosporales</taxon>
        <taxon>Streptomycetaceae</taxon>
        <taxon>Streptomyces</taxon>
    </lineage>
</organism>
<evidence type="ECO:0000313" key="4">
    <source>
        <dbReference type="EMBL" id="TGB10326.1"/>
    </source>
</evidence>
<evidence type="ECO:0000259" key="3">
    <source>
        <dbReference type="Pfam" id="PF13360"/>
    </source>
</evidence>
<dbReference type="Pfam" id="PF13360">
    <property type="entry name" value="PQQ_2"/>
    <property type="match status" value="3"/>
</dbReference>